<evidence type="ECO:0000256" key="1">
    <source>
        <dbReference type="SAM" id="MobiDB-lite"/>
    </source>
</evidence>
<gene>
    <name evidence="5" type="primary">LOC100212972</name>
</gene>
<keyword evidence="4" id="KW-1185">Reference proteome</keyword>
<keyword evidence="2" id="KW-1133">Transmembrane helix</keyword>
<protein>
    <submittedName>
        <fullName evidence="5">Synaptotagmin-4 isoform X3</fullName>
    </submittedName>
</protein>
<dbReference type="SUPFAM" id="SSF49562">
    <property type="entry name" value="C2 domain (Calcium/lipid-binding domain, CaLB)"/>
    <property type="match status" value="2"/>
</dbReference>
<name>A0ABM4D9L7_HYDVU</name>
<keyword evidence="2" id="KW-0472">Membrane</keyword>
<dbReference type="SMART" id="SM00239">
    <property type="entry name" value="C2"/>
    <property type="match status" value="2"/>
</dbReference>
<dbReference type="RefSeq" id="XP_065671046.1">
    <property type="nucleotide sequence ID" value="XM_065814974.1"/>
</dbReference>
<evidence type="ECO:0000256" key="2">
    <source>
        <dbReference type="SAM" id="Phobius"/>
    </source>
</evidence>
<feature type="domain" description="C2" evidence="3">
    <location>
        <begin position="293"/>
        <end position="397"/>
    </location>
</feature>
<feature type="compositionally biased region" description="Basic and acidic residues" evidence="1">
    <location>
        <begin position="149"/>
        <end position="159"/>
    </location>
</feature>
<dbReference type="PANTHER" id="PTHR10024">
    <property type="entry name" value="SYNAPTOTAGMIN"/>
    <property type="match status" value="1"/>
</dbReference>
<evidence type="ECO:0000259" key="3">
    <source>
        <dbReference type="SMART" id="SM00239"/>
    </source>
</evidence>
<feature type="domain" description="C2" evidence="3">
    <location>
        <begin position="426"/>
        <end position="527"/>
    </location>
</feature>
<dbReference type="GeneID" id="100212972"/>
<dbReference type="Pfam" id="PF00168">
    <property type="entry name" value="C2"/>
    <property type="match status" value="2"/>
</dbReference>
<dbReference type="Proteomes" id="UP001652625">
    <property type="component" value="Chromosome 13"/>
</dbReference>
<sequence length="549" mass="63074">MITAEVTLILAGTLLCVTLIFAVLTICKYLRFKKIESENRKKYEEIILISDSITNNKPFSIQTVNGQTPVDNDVVNRIMTKYQSQRIVEKEYAHPMEREINNSIDRNKTCLNKRVRSQTIAVSDGNHPINFEKSRRREKKPRKFSLGDLRMDFHGRDRSSSQIKNKQRKISLGAIEHLKNQGKRVRKSDLRPHSEVSSEDNNSQFENDSYDNDGASISTDSLLSDSDLSASSVSDTSVFEINSIYLHGNKRRIGSNRQYNQIHLLKRKKIGTIAMITKFLSSSNTLEAISSNTLEVWISRVVYFNKKQNCCLNAFLLLNIMPEKMHNQTSKCVEDSCEFNFNEQFRFHDIDVTQLNRYTLQIKLIKLNKIKKFKNKVIGEAQIPITDLSCSSEESNIYFDLFWHFKSKASLGSINITLCHQAATSKLNVIINQAKSLPKFSNFYVTVSLFREERIEMKSTSIKYNFRDPIFNESLEFDISTDISNPLSVYTLVVTVNNSIVLGKDRVIGHVIFSLLSPQKSAVTHWQLVQDSPHQSHPEWHTLLDPNEI</sequence>
<dbReference type="Gene3D" id="2.60.40.150">
    <property type="entry name" value="C2 domain"/>
    <property type="match status" value="2"/>
</dbReference>
<feature type="compositionally biased region" description="Basic and acidic residues" evidence="1">
    <location>
        <begin position="187"/>
        <end position="196"/>
    </location>
</feature>
<dbReference type="CDD" id="cd00276">
    <property type="entry name" value="C2B_Synaptotagmin"/>
    <property type="match status" value="1"/>
</dbReference>
<dbReference type="InterPro" id="IPR035892">
    <property type="entry name" value="C2_domain_sf"/>
</dbReference>
<organism evidence="4 5">
    <name type="scientific">Hydra vulgaris</name>
    <name type="common">Hydra</name>
    <name type="synonym">Hydra attenuata</name>
    <dbReference type="NCBI Taxonomy" id="6087"/>
    <lineage>
        <taxon>Eukaryota</taxon>
        <taxon>Metazoa</taxon>
        <taxon>Cnidaria</taxon>
        <taxon>Hydrozoa</taxon>
        <taxon>Hydroidolina</taxon>
        <taxon>Anthoathecata</taxon>
        <taxon>Aplanulata</taxon>
        <taxon>Hydridae</taxon>
        <taxon>Hydra</taxon>
    </lineage>
</organism>
<feature type="region of interest" description="Disordered" evidence="1">
    <location>
        <begin position="124"/>
        <end position="211"/>
    </location>
</feature>
<feature type="transmembrane region" description="Helical" evidence="2">
    <location>
        <begin position="6"/>
        <end position="30"/>
    </location>
</feature>
<evidence type="ECO:0000313" key="4">
    <source>
        <dbReference type="Proteomes" id="UP001652625"/>
    </source>
</evidence>
<keyword evidence="2" id="KW-0812">Transmembrane</keyword>
<proteinExistence type="predicted"/>
<evidence type="ECO:0000313" key="5">
    <source>
        <dbReference type="RefSeq" id="XP_065671046.1"/>
    </source>
</evidence>
<dbReference type="InterPro" id="IPR000008">
    <property type="entry name" value="C2_dom"/>
</dbReference>
<accession>A0ABM4D9L7</accession>
<reference evidence="5" key="1">
    <citation type="submission" date="2025-08" db="UniProtKB">
        <authorList>
            <consortium name="RefSeq"/>
        </authorList>
    </citation>
    <scope>IDENTIFICATION</scope>
</reference>